<organism evidence="1 2">
    <name type="scientific">Erwinia phage vB_EamP_Rexella</name>
    <dbReference type="NCBI Taxonomy" id="1852642"/>
    <lineage>
        <taxon>Viruses</taxon>
        <taxon>Duplodnaviria</taxon>
        <taxon>Heunggongvirae</taxon>
        <taxon>Uroviricota</taxon>
        <taxon>Caudoviricetes</taxon>
        <taxon>Schitoviridae</taxon>
        <taxon>Erskinevirinae</taxon>
        <taxon>Johnsonvirus</taxon>
        <taxon>Johnsonvirus frozen</taxon>
    </lineage>
</organism>
<name>A0A191ZCY2_9CAUD</name>
<sequence length="129" mass="14283">MAKPVMVFGSNTAGLHGAGAAKFAYQQKGARYGQGYGRYGESFAIPTKDERIQTLSLAEIADFVCGFLAYARHQRKDVFHVTRIGCGLAGYQDSQIAPLFVNASKNCLFDEVWRPWLGDTVSYWGTFDE</sequence>
<reference evidence="1 2" key="1">
    <citation type="submission" date="2017-06" db="EMBL/GenBank/DDBJ databases">
        <authorList>
            <person name="Kim H.J."/>
            <person name="Triplett B.A."/>
        </authorList>
    </citation>
    <scope>NUCLEOTIDE SEQUENCE [LARGE SCALE GENOMIC DNA]</scope>
</reference>
<evidence type="ECO:0000313" key="2">
    <source>
        <dbReference type="Proteomes" id="UP000229077"/>
    </source>
</evidence>
<dbReference type="EMBL" id="KX098390">
    <property type="protein sequence ID" value="ANJ65246.1"/>
    <property type="molecule type" value="Genomic_DNA"/>
</dbReference>
<protein>
    <submittedName>
        <fullName evidence="1">Uncharacterized protein</fullName>
    </submittedName>
</protein>
<accession>A0A191ZCY2</accession>
<proteinExistence type="predicted"/>
<dbReference type="Proteomes" id="UP000229077">
    <property type="component" value="Segment"/>
</dbReference>
<gene>
    <name evidence="1" type="ORF">REXELLA_17</name>
</gene>
<evidence type="ECO:0000313" key="1">
    <source>
        <dbReference type="EMBL" id="ANJ65246.1"/>
    </source>
</evidence>